<accession>A0A6B3SPU7</accession>
<feature type="signal peptide" evidence="4">
    <location>
        <begin position="1"/>
        <end position="39"/>
    </location>
</feature>
<dbReference type="CDD" id="cd14953">
    <property type="entry name" value="NHL_like_1"/>
    <property type="match status" value="1"/>
</dbReference>
<feature type="compositionally biased region" description="Low complexity" evidence="3">
    <location>
        <begin position="100"/>
        <end position="118"/>
    </location>
</feature>
<dbReference type="PROSITE" id="PS51125">
    <property type="entry name" value="NHL"/>
    <property type="match status" value="2"/>
</dbReference>
<name>A0A6B3SPU7_9BURK</name>
<evidence type="ECO:0000256" key="1">
    <source>
        <dbReference type="ARBA" id="ARBA00022737"/>
    </source>
</evidence>
<comment type="caution">
    <text evidence="6">The sequence shown here is derived from an EMBL/GenBank/DDBJ whole genome shotgun (WGS) entry which is preliminary data.</text>
</comment>
<dbReference type="SUPFAM" id="SSF101898">
    <property type="entry name" value="NHL repeat"/>
    <property type="match status" value="1"/>
</dbReference>
<feature type="repeat" description="NHL" evidence="2">
    <location>
        <begin position="168"/>
        <end position="204"/>
    </location>
</feature>
<evidence type="ECO:0000256" key="4">
    <source>
        <dbReference type="SAM" id="SignalP"/>
    </source>
</evidence>
<keyword evidence="1" id="KW-0677">Repeat</keyword>
<proteinExistence type="predicted"/>
<organism evidence="6 7">
    <name type="scientific">Noviherbaspirillum galbum</name>
    <dbReference type="NCBI Taxonomy" id="2709383"/>
    <lineage>
        <taxon>Bacteria</taxon>
        <taxon>Pseudomonadati</taxon>
        <taxon>Pseudomonadota</taxon>
        <taxon>Betaproteobacteria</taxon>
        <taxon>Burkholderiales</taxon>
        <taxon>Oxalobacteraceae</taxon>
        <taxon>Noviherbaspirillum</taxon>
    </lineage>
</organism>
<dbReference type="Gene3D" id="2.120.10.30">
    <property type="entry name" value="TolB, C-terminal domain"/>
    <property type="match status" value="4"/>
</dbReference>
<dbReference type="Pfam" id="PF25021">
    <property type="entry name" value="TEN_NHL"/>
    <property type="match status" value="1"/>
</dbReference>
<gene>
    <name evidence="6" type="ORF">G3574_17755</name>
</gene>
<feature type="domain" description="Teneurin NHL" evidence="5">
    <location>
        <begin position="406"/>
        <end position="448"/>
    </location>
</feature>
<evidence type="ECO:0000313" key="7">
    <source>
        <dbReference type="Proteomes" id="UP000482155"/>
    </source>
</evidence>
<dbReference type="EMBL" id="JAAIVB010000063">
    <property type="protein sequence ID" value="NEX62930.1"/>
    <property type="molecule type" value="Genomic_DNA"/>
</dbReference>
<dbReference type="InterPro" id="IPR011042">
    <property type="entry name" value="6-blade_b-propeller_TolB-like"/>
</dbReference>
<evidence type="ECO:0000256" key="2">
    <source>
        <dbReference type="PROSITE-ProRule" id="PRU00504"/>
    </source>
</evidence>
<keyword evidence="4" id="KW-0732">Signal</keyword>
<feature type="chain" id="PRO_5025529945" description="Teneurin NHL domain-containing protein" evidence="4">
    <location>
        <begin position="40"/>
        <end position="459"/>
    </location>
</feature>
<dbReference type="Proteomes" id="UP000482155">
    <property type="component" value="Unassembled WGS sequence"/>
</dbReference>
<feature type="repeat" description="NHL" evidence="2">
    <location>
        <begin position="125"/>
        <end position="155"/>
    </location>
</feature>
<dbReference type="AlphaFoldDB" id="A0A6B3SPU7"/>
<evidence type="ECO:0000313" key="6">
    <source>
        <dbReference type="EMBL" id="NEX62930.1"/>
    </source>
</evidence>
<evidence type="ECO:0000259" key="5">
    <source>
        <dbReference type="Pfam" id="PF25021"/>
    </source>
</evidence>
<keyword evidence="7" id="KW-1185">Reference proteome</keyword>
<dbReference type="InterPro" id="IPR056822">
    <property type="entry name" value="TEN_NHL"/>
</dbReference>
<dbReference type="Pfam" id="PF01436">
    <property type="entry name" value="NHL"/>
    <property type="match status" value="3"/>
</dbReference>
<protein>
    <recommendedName>
        <fullName evidence="5">Teneurin NHL domain-containing protein</fullName>
    </recommendedName>
</protein>
<dbReference type="PANTHER" id="PTHR13833:SF71">
    <property type="entry name" value="NHL DOMAIN-CONTAINING PROTEIN"/>
    <property type="match status" value="1"/>
</dbReference>
<sequence>MLQIPSSSTLTQTARCMSAMMLLTLLTACGGSSGGTALAVLGTQPEAPASTGVVPTAVGGVSETATPASSGSGGSSGTTGANGTNGTTGSGGAASGMTDTAPVVTPNTPPSTSASTSTAGLSARFSFPVGIAIDGAGNLYVADRNNSTIRKITPAGVVSTFAGAPQQAGSVDATGGTARFNLPSGVAVDRAGTVYVADTANHTIRRIAATGAVVTIAGQPMNNGSNDGAASAARFNSPSAIAVDGAGNLYVADTLNYAVRKITPAGIVSTLAGQAGEPGYVDAQGTQARFIKPEGITVDAGGNVFVTDTDFFPSCHLCTRTNSTVRKITPDGMVSTIAGTPLTIGSADGTGAAAAFAYPAGITVDGAGTMYVADTNNFTIRKVTPQGATSTLAGMAGMEGSVDGTGAAARFAYPKGVAVDAAGNLYVTEAFTVRKISPQGVVSTFAGKALTSGSDDSAP</sequence>
<evidence type="ECO:0000256" key="3">
    <source>
        <dbReference type="SAM" id="MobiDB-lite"/>
    </source>
</evidence>
<dbReference type="InterPro" id="IPR001258">
    <property type="entry name" value="NHL_repeat"/>
</dbReference>
<dbReference type="PANTHER" id="PTHR13833">
    <property type="match status" value="1"/>
</dbReference>
<reference evidence="6 7" key="1">
    <citation type="submission" date="2020-02" db="EMBL/GenBank/DDBJ databases">
        <authorList>
            <person name="Kim M.K."/>
        </authorList>
    </citation>
    <scope>NUCLEOTIDE SEQUENCE [LARGE SCALE GENOMIC DNA]</scope>
    <source>
        <strain evidence="6 7">17J57-3</strain>
    </source>
</reference>
<feature type="region of interest" description="Disordered" evidence="3">
    <location>
        <begin position="47"/>
        <end position="118"/>
    </location>
</feature>
<dbReference type="RefSeq" id="WP_163966111.1">
    <property type="nucleotide sequence ID" value="NZ_JAAIVB010000063.1"/>
</dbReference>